<protein>
    <recommendedName>
        <fullName evidence="2">Retrotransposon gag domain-containing protein</fullName>
    </recommendedName>
</protein>
<feature type="region of interest" description="Disordered" evidence="1">
    <location>
        <begin position="75"/>
        <end position="98"/>
    </location>
</feature>
<feature type="region of interest" description="Disordered" evidence="1">
    <location>
        <begin position="1"/>
        <end position="30"/>
    </location>
</feature>
<sequence length="406" mass="45139">MGSKGDAAGEKGDKTSVAHDANINDPETVEELPKELKQQVVAKFNAVLKAFLQSCTKDRWDKVTQYKEPDFSELMNSTSSTHAAPEVRTANKPKYDDDSYVDPYPMHANHATMMDDHKKVIDNNLLAAVNMIMARFDKLERKTIDGDQSGVASASKQPKFGMPLNFYENQGLYAAANKGKSAPSASEIDKASLASVAPSSQLVIYDQNLARNTRTDQRSATNRASVGQNTVLPNPPKSPSQIPRFDSAPTAPVINFCDTLNRFREELSKLLEESLGVQIKPSRTTYRKSYPSHFNFMKAPDGWRVPDFNKFSGDDSKSTMEHISMFLAQLGKASAYDFMKVRNFPLSLTGTAFAWFTSLPSCSIGSWAELEENFHNHFYNGAHETRLSHLASVCQGRDEPVLDFLK</sequence>
<feature type="compositionally biased region" description="Polar residues" evidence="1">
    <location>
        <begin position="218"/>
        <end position="232"/>
    </location>
</feature>
<dbReference type="EMBL" id="CAJGYO010000017">
    <property type="protein sequence ID" value="CAD6334203.1"/>
    <property type="molecule type" value="Genomic_DNA"/>
</dbReference>
<dbReference type="InterPro" id="IPR005162">
    <property type="entry name" value="Retrotrans_gag_dom"/>
</dbReference>
<organism evidence="3 4">
    <name type="scientific">Miscanthus lutarioriparius</name>
    <dbReference type="NCBI Taxonomy" id="422564"/>
    <lineage>
        <taxon>Eukaryota</taxon>
        <taxon>Viridiplantae</taxon>
        <taxon>Streptophyta</taxon>
        <taxon>Embryophyta</taxon>
        <taxon>Tracheophyta</taxon>
        <taxon>Spermatophyta</taxon>
        <taxon>Magnoliopsida</taxon>
        <taxon>Liliopsida</taxon>
        <taxon>Poales</taxon>
        <taxon>Poaceae</taxon>
        <taxon>PACMAD clade</taxon>
        <taxon>Panicoideae</taxon>
        <taxon>Andropogonodae</taxon>
        <taxon>Andropogoneae</taxon>
        <taxon>Saccharinae</taxon>
        <taxon>Miscanthus</taxon>
    </lineage>
</organism>
<reference evidence="3" key="1">
    <citation type="submission" date="2020-10" db="EMBL/GenBank/DDBJ databases">
        <authorList>
            <person name="Han B."/>
            <person name="Lu T."/>
            <person name="Zhao Q."/>
            <person name="Huang X."/>
            <person name="Zhao Y."/>
        </authorList>
    </citation>
    <scope>NUCLEOTIDE SEQUENCE</scope>
</reference>
<dbReference type="PANTHER" id="PTHR33223:SF11">
    <property type="entry name" value="ELEMENT PROTEIN, PUTATIVE-RELATED"/>
    <property type="match status" value="1"/>
</dbReference>
<accession>A0A811RZD1</accession>
<evidence type="ECO:0000256" key="1">
    <source>
        <dbReference type="SAM" id="MobiDB-lite"/>
    </source>
</evidence>
<dbReference type="Pfam" id="PF03732">
    <property type="entry name" value="Retrotrans_gag"/>
    <property type="match status" value="1"/>
</dbReference>
<dbReference type="Proteomes" id="UP000604825">
    <property type="component" value="Unassembled WGS sequence"/>
</dbReference>
<dbReference type="PANTHER" id="PTHR33223">
    <property type="entry name" value="CCHC-TYPE DOMAIN-CONTAINING PROTEIN"/>
    <property type="match status" value="1"/>
</dbReference>
<dbReference type="AlphaFoldDB" id="A0A811RZD1"/>
<gene>
    <name evidence="3" type="ORF">NCGR_LOCUS58301</name>
</gene>
<feature type="compositionally biased region" description="Basic and acidic residues" evidence="1">
    <location>
        <begin position="7"/>
        <end position="17"/>
    </location>
</feature>
<evidence type="ECO:0000259" key="2">
    <source>
        <dbReference type="Pfam" id="PF03732"/>
    </source>
</evidence>
<proteinExistence type="predicted"/>
<keyword evidence="4" id="KW-1185">Reference proteome</keyword>
<evidence type="ECO:0000313" key="4">
    <source>
        <dbReference type="Proteomes" id="UP000604825"/>
    </source>
</evidence>
<evidence type="ECO:0000313" key="3">
    <source>
        <dbReference type="EMBL" id="CAD6334203.1"/>
    </source>
</evidence>
<comment type="caution">
    <text evidence="3">The sequence shown here is derived from an EMBL/GenBank/DDBJ whole genome shotgun (WGS) entry which is preliminary data.</text>
</comment>
<name>A0A811RZD1_9POAL</name>
<dbReference type="OrthoDB" id="1166206at2759"/>
<feature type="domain" description="Retrotransposon gag" evidence="2">
    <location>
        <begin position="344"/>
        <end position="404"/>
    </location>
</feature>
<feature type="region of interest" description="Disordered" evidence="1">
    <location>
        <begin position="213"/>
        <end position="246"/>
    </location>
</feature>